<dbReference type="EMBL" id="CP000473">
    <property type="protein sequence ID" value="ABJ85468.1"/>
    <property type="molecule type" value="Genomic_DNA"/>
</dbReference>
<evidence type="ECO:0000259" key="1">
    <source>
        <dbReference type="SMART" id="SM00642"/>
    </source>
</evidence>
<organism evidence="2">
    <name type="scientific">Solibacter usitatus (strain Ellin6076)</name>
    <dbReference type="NCBI Taxonomy" id="234267"/>
    <lineage>
        <taxon>Bacteria</taxon>
        <taxon>Pseudomonadati</taxon>
        <taxon>Acidobacteriota</taxon>
        <taxon>Terriglobia</taxon>
        <taxon>Bryobacterales</taxon>
        <taxon>Solibacteraceae</taxon>
        <taxon>Candidatus Solibacter</taxon>
    </lineage>
</organism>
<dbReference type="SMART" id="SM00642">
    <property type="entry name" value="Aamy"/>
    <property type="match status" value="1"/>
</dbReference>
<accession>Q01XZ7</accession>
<dbReference type="Gene3D" id="3.20.20.80">
    <property type="entry name" value="Glycosidases"/>
    <property type="match status" value="1"/>
</dbReference>
<dbReference type="Pfam" id="PF00128">
    <property type="entry name" value="Alpha-amylase"/>
    <property type="match status" value="1"/>
</dbReference>
<dbReference type="PANTHER" id="PTHR47786:SF2">
    <property type="entry name" value="GLYCOSYL HYDROLASE FAMILY 13 CATALYTIC DOMAIN-CONTAINING PROTEIN"/>
    <property type="match status" value="1"/>
</dbReference>
<reference evidence="2" key="1">
    <citation type="submission" date="2006-10" db="EMBL/GenBank/DDBJ databases">
        <title>Complete sequence of Solibacter usitatus Ellin6076.</title>
        <authorList>
            <consortium name="US DOE Joint Genome Institute"/>
            <person name="Copeland A."/>
            <person name="Lucas S."/>
            <person name="Lapidus A."/>
            <person name="Barry K."/>
            <person name="Detter J.C."/>
            <person name="Glavina del Rio T."/>
            <person name="Hammon N."/>
            <person name="Israni S."/>
            <person name="Dalin E."/>
            <person name="Tice H."/>
            <person name="Pitluck S."/>
            <person name="Thompson L.S."/>
            <person name="Brettin T."/>
            <person name="Bruce D."/>
            <person name="Han C."/>
            <person name="Tapia R."/>
            <person name="Gilna P."/>
            <person name="Schmutz J."/>
            <person name="Larimer F."/>
            <person name="Land M."/>
            <person name="Hauser L."/>
            <person name="Kyrpides N."/>
            <person name="Mikhailova N."/>
            <person name="Janssen P.H."/>
            <person name="Kuske C.R."/>
            <person name="Richardson P."/>
        </authorList>
    </citation>
    <scope>NUCLEOTIDE SEQUENCE</scope>
    <source>
        <strain evidence="2">Ellin6076</strain>
    </source>
</reference>
<dbReference type="SUPFAM" id="SSF51445">
    <property type="entry name" value="(Trans)glycosidases"/>
    <property type="match status" value="1"/>
</dbReference>
<sequence length="496" mass="56380">MSKWPRHPTVFEINTWVWLSELSRKDHASRNLANVPAREWDEIAKFGFDAVWLMGVWERSPAGISIANRNPGLLEDFRRALPDFQPADNVGSPYCVRRYQVDPHLGGRGGLETARKELAKRGMRLLLDFVPNHVAPDHPWVSEHREYFILGSAEDARNNPESFAEVGAVIYSCGRDPYFPAWPDVLQLNAFQPGLRQAVRETLSDIASQCDGIRCDMAMLLLNAVFARTWGSRAGQPPATEYWADLIPAVKAAHPDFLFIAEAYWDLEWELQQEGFDFCYDKRLYDRLEHDSAESVRLHLCADLPYQERLVRFIENHDEPRAAAAFSPAKERAAAVTMATLPGASLFHEGQFEGRKVRLPVFLGRLPDEPMDVELSAFYRKLLETLRSPILRDGQWSLCNCTGWPDNPSFRNLVAWSWVNNDDRLLIVVNLSGDAAQARVHPPWNDARGHTWRLTDSLSGVSYDGGDEIQADGLYVELEPWGRHLLRCQAPQLIHA</sequence>
<name>Q01XZ7_SOLUE</name>
<dbReference type="InterPro" id="IPR017853">
    <property type="entry name" value="GH"/>
</dbReference>
<dbReference type="InParanoid" id="Q01XZ7"/>
<dbReference type="AlphaFoldDB" id="Q01XZ7"/>
<dbReference type="HOGENOM" id="CLU_043801_0_0_0"/>
<dbReference type="CAZy" id="GH13">
    <property type="family name" value="Glycoside Hydrolase Family 13"/>
</dbReference>
<evidence type="ECO:0000313" key="2">
    <source>
        <dbReference type="EMBL" id="ABJ85468.1"/>
    </source>
</evidence>
<gene>
    <name evidence="2" type="ordered locus">Acid_4507</name>
</gene>
<dbReference type="KEGG" id="sus:Acid_4507"/>
<proteinExistence type="predicted"/>
<protein>
    <submittedName>
        <fullName evidence="2">Alpha amylase, catalytic region</fullName>
    </submittedName>
</protein>
<dbReference type="FunCoup" id="Q01XZ7">
    <property type="interactions" value="223"/>
</dbReference>
<dbReference type="GO" id="GO:0005975">
    <property type="term" value="P:carbohydrate metabolic process"/>
    <property type="evidence" value="ECO:0007669"/>
    <property type="project" value="InterPro"/>
</dbReference>
<dbReference type="OrthoDB" id="9808590at2"/>
<dbReference type="eggNOG" id="COG0366">
    <property type="taxonomic scope" value="Bacteria"/>
</dbReference>
<dbReference type="PANTHER" id="PTHR47786">
    <property type="entry name" value="ALPHA-1,4-GLUCAN:MALTOSE-1-PHOSPHATE MALTOSYLTRANSFERASE"/>
    <property type="match status" value="1"/>
</dbReference>
<dbReference type="CDD" id="cd11347">
    <property type="entry name" value="AmyAc_1"/>
    <property type="match status" value="1"/>
</dbReference>
<dbReference type="InterPro" id="IPR006047">
    <property type="entry name" value="GH13_cat_dom"/>
</dbReference>
<dbReference type="STRING" id="234267.Acid_4507"/>
<feature type="domain" description="Glycosyl hydrolase family 13 catalytic" evidence="1">
    <location>
        <begin position="67"/>
        <end position="387"/>
    </location>
</feature>